<evidence type="ECO:0000256" key="7">
    <source>
        <dbReference type="ARBA" id="ARBA00022917"/>
    </source>
</evidence>
<dbReference type="GO" id="GO:0005759">
    <property type="term" value="C:mitochondrial matrix"/>
    <property type="evidence" value="ECO:0007669"/>
    <property type="project" value="UniProtKB-SubCell"/>
</dbReference>
<evidence type="ECO:0000256" key="4">
    <source>
        <dbReference type="ARBA" id="ARBA00022598"/>
    </source>
</evidence>
<sequence length="386" mass="43603">MSKLISSVGKSLQSVFKNRSFSSRCFSTVEKEQEEVKWETRIFSGVQPTGAIHIGNYFGAIEKWVSLQDEGNRTIYSIVDLHSITLPQDPFELRANILLMTATLIACGIDPKKSIIFQQSKVHQHTELFWVLSSLSTMARLSHLPQYKEKSANLKDVPLGLFIYPVLQAADILLYRSTHVPVGEDQEQHMQIAQTLARQFNNRFGLTFPSPQTIMAGDERNRIRSLREPGKKMSKSHQDAKSRIQLTDTPEQIVEKIKKSVTDHTSAVTYEPETRPGVSNLVLLHSLATGKTCEEICAEAKGMDTGRYKLEVADALIAHLKPIREEIERLQNSADFLQETLERGAERASFYAELTWRDVIDKVGLDIKHLPQQAKEMLKNSNTVPS</sequence>
<evidence type="ECO:0000256" key="8">
    <source>
        <dbReference type="ARBA" id="ARBA00023146"/>
    </source>
</evidence>
<dbReference type="AlphaFoldDB" id="A0A482XQN1"/>
<evidence type="ECO:0000313" key="17">
    <source>
        <dbReference type="Proteomes" id="UP000291343"/>
    </source>
</evidence>
<comment type="subcellular location">
    <subcellularLocation>
        <location evidence="1">Mitochondrion matrix</location>
    </subcellularLocation>
</comment>
<keyword evidence="17" id="KW-1185">Reference proteome</keyword>
<dbReference type="PANTHER" id="PTHR43766:SF1">
    <property type="entry name" value="TRYPTOPHAN--TRNA LIGASE, MITOCHONDRIAL"/>
    <property type="match status" value="1"/>
</dbReference>
<dbReference type="InterPro" id="IPR024109">
    <property type="entry name" value="Trp-tRNA-ligase_bac-type"/>
</dbReference>
<comment type="catalytic activity">
    <reaction evidence="10">
        <text>tRNA(Trp) + L-tryptophan + ATP = L-tryptophyl-tRNA(Trp) + AMP + diphosphate + H(+)</text>
        <dbReference type="Rhea" id="RHEA:24080"/>
        <dbReference type="Rhea" id="RHEA-COMP:9671"/>
        <dbReference type="Rhea" id="RHEA-COMP:9705"/>
        <dbReference type="ChEBI" id="CHEBI:15378"/>
        <dbReference type="ChEBI" id="CHEBI:30616"/>
        <dbReference type="ChEBI" id="CHEBI:33019"/>
        <dbReference type="ChEBI" id="CHEBI:57912"/>
        <dbReference type="ChEBI" id="CHEBI:78442"/>
        <dbReference type="ChEBI" id="CHEBI:78535"/>
        <dbReference type="ChEBI" id="CHEBI:456215"/>
        <dbReference type="EC" id="6.1.1.2"/>
    </reaction>
</comment>
<keyword evidence="15" id="KW-0175">Coiled coil</keyword>
<dbReference type="OrthoDB" id="15808at2759"/>
<keyword evidence="6 14" id="KW-0067">ATP-binding</keyword>
<dbReference type="FunFam" id="1.10.240.10:FF:000002">
    <property type="entry name" value="Tryptophan--tRNA ligase"/>
    <property type="match status" value="1"/>
</dbReference>
<dbReference type="PANTHER" id="PTHR43766">
    <property type="entry name" value="TRYPTOPHAN--TRNA LIGASE, MITOCHONDRIAL"/>
    <property type="match status" value="1"/>
</dbReference>
<comment type="similarity">
    <text evidence="2 14">Belongs to the class-I aminoacyl-tRNA synthetase family.</text>
</comment>
<organism evidence="16 17">
    <name type="scientific">Laodelphax striatellus</name>
    <name type="common">Small brown planthopper</name>
    <name type="synonym">Delphax striatella</name>
    <dbReference type="NCBI Taxonomy" id="195883"/>
    <lineage>
        <taxon>Eukaryota</taxon>
        <taxon>Metazoa</taxon>
        <taxon>Ecdysozoa</taxon>
        <taxon>Arthropoda</taxon>
        <taxon>Hexapoda</taxon>
        <taxon>Insecta</taxon>
        <taxon>Pterygota</taxon>
        <taxon>Neoptera</taxon>
        <taxon>Paraneoptera</taxon>
        <taxon>Hemiptera</taxon>
        <taxon>Auchenorrhyncha</taxon>
        <taxon>Fulgoroidea</taxon>
        <taxon>Delphacidae</taxon>
        <taxon>Criomorphinae</taxon>
        <taxon>Laodelphax</taxon>
    </lineage>
</organism>
<dbReference type="PRINTS" id="PR01039">
    <property type="entry name" value="TRNASYNTHTRP"/>
</dbReference>
<keyword evidence="8 14" id="KW-0030">Aminoacyl-tRNA synthetase</keyword>
<dbReference type="FunFam" id="3.40.50.620:FF:000082">
    <property type="entry name" value="MSW1p Mitochondrial tryptophanyl-tRNA synthetase"/>
    <property type="match status" value="1"/>
</dbReference>
<dbReference type="InterPro" id="IPR014729">
    <property type="entry name" value="Rossmann-like_a/b/a_fold"/>
</dbReference>
<evidence type="ECO:0000313" key="16">
    <source>
        <dbReference type="EMBL" id="RZF47738.1"/>
    </source>
</evidence>
<accession>A0A482XQN1</accession>
<dbReference type="SUPFAM" id="SSF52374">
    <property type="entry name" value="Nucleotidylyl transferase"/>
    <property type="match status" value="1"/>
</dbReference>
<dbReference type="InParanoid" id="A0A482XQN1"/>
<evidence type="ECO:0000256" key="15">
    <source>
        <dbReference type="SAM" id="Coils"/>
    </source>
</evidence>
<dbReference type="Pfam" id="PF00579">
    <property type="entry name" value="tRNA-synt_1b"/>
    <property type="match status" value="1"/>
</dbReference>
<keyword evidence="5 14" id="KW-0547">Nucleotide-binding</keyword>
<dbReference type="FunCoup" id="A0A482XQN1">
    <property type="interactions" value="220"/>
</dbReference>
<evidence type="ECO:0000256" key="9">
    <source>
        <dbReference type="ARBA" id="ARBA00030268"/>
    </source>
</evidence>
<keyword evidence="7 14" id="KW-0648">Protein biosynthesis</keyword>
<name>A0A482XQN1_LAOST</name>
<dbReference type="InterPro" id="IPR050203">
    <property type="entry name" value="Trp-tRNA_synthetase"/>
</dbReference>
<dbReference type="EC" id="6.1.1.2" evidence="3"/>
<dbReference type="Proteomes" id="UP000291343">
    <property type="component" value="Unassembled WGS sequence"/>
</dbReference>
<dbReference type="SMR" id="A0A482XQN1"/>
<dbReference type="GO" id="GO:0070183">
    <property type="term" value="P:mitochondrial tryptophanyl-tRNA aminoacylation"/>
    <property type="evidence" value="ECO:0007669"/>
    <property type="project" value="TreeGrafter"/>
</dbReference>
<dbReference type="GO" id="GO:0005524">
    <property type="term" value="F:ATP binding"/>
    <property type="evidence" value="ECO:0007669"/>
    <property type="project" value="UniProtKB-KW"/>
</dbReference>
<dbReference type="EMBL" id="QKKF02003370">
    <property type="protein sequence ID" value="RZF47738.1"/>
    <property type="molecule type" value="Genomic_DNA"/>
</dbReference>
<evidence type="ECO:0000256" key="11">
    <source>
        <dbReference type="ARBA" id="ARBA00059972"/>
    </source>
</evidence>
<evidence type="ECO:0000256" key="13">
    <source>
        <dbReference type="ARBA" id="ARBA00080951"/>
    </source>
</evidence>
<evidence type="ECO:0000256" key="12">
    <source>
        <dbReference type="ARBA" id="ARBA00069760"/>
    </source>
</evidence>
<keyword evidence="4 14" id="KW-0436">Ligase</keyword>
<dbReference type="Gene3D" id="3.40.50.620">
    <property type="entry name" value="HUPs"/>
    <property type="match status" value="1"/>
</dbReference>
<dbReference type="STRING" id="195883.A0A482XQN1"/>
<evidence type="ECO:0000256" key="6">
    <source>
        <dbReference type="ARBA" id="ARBA00022840"/>
    </source>
</evidence>
<dbReference type="NCBIfam" id="TIGR00233">
    <property type="entry name" value="trpS"/>
    <property type="match status" value="1"/>
</dbReference>
<evidence type="ECO:0000256" key="3">
    <source>
        <dbReference type="ARBA" id="ARBA00013161"/>
    </source>
</evidence>
<evidence type="ECO:0000256" key="5">
    <source>
        <dbReference type="ARBA" id="ARBA00022741"/>
    </source>
</evidence>
<dbReference type="CDD" id="cd00806">
    <property type="entry name" value="TrpRS_core"/>
    <property type="match status" value="1"/>
</dbReference>
<reference evidence="16 17" key="1">
    <citation type="journal article" date="2017" name="Gigascience">
        <title>Genome sequence of the small brown planthopper, Laodelphax striatellus.</title>
        <authorList>
            <person name="Zhu J."/>
            <person name="Jiang F."/>
            <person name="Wang X."/>
            <person name="Yang P."/>
            <person name="Bao Y."/>
            <person name="Zhao W."/>
            <person name="Wang W."/>
            <person name="Lu H."/>
            <person name="Wang Q."/>
            <person name="Cui N."/>
            <person name="Li J."/>
            <person name="Chen X."/>
            <person name="Luo L."/>
            <person name="Yu J."/>
            <person name="Kang L."/>
            <person name="Cui F."/>
        </authorList>
    </citation>
    <scope>NUCLEOTIDE SEQUENCE [LARGE SCALE GENOMIC DNA]</scope>
    <source>
        <strain evidence="16">Lst14</strain>
    </source>
</reference>
<evidence type="ECO:0000256" key="2">
    <source>
        <dbReference type="ARBA" id="ARBA00005594"/>
    </source>
</evidence>
<dbReference type="PROSITE" id="PS00178">
    <property type="entry name" value="AA_TRNA_LIGASE_I"/>
    <property type="match status" value="1"/>
</dbReference>
<feature type="coiled-coil region" evidence="15">
    <location>
        <begin position="320"/>
        <end position="347"/>
    </location>
</feature>
<gene>
    <name evidence="16" type="ORF">LSTR_LSTR006002</name>
</gene>
<dbReference type="GO" id="GO:0004830">
    <property type="term" value="F:tryptophan-tRNA ligase activity"/>
    <property type="evidence" value="ECO:0007669"/>
    <property type="project" value="UniProtKB-EC"/>
</dbReference>
<evidence type="ECO:0000256" key="10">
    <source>
        <dbReference type="ARBA" id="ARBA00049929"/>
    </source>
</evidence>
<comment type="function">
    <text evidence="11">Catalyzes the attachment of tryptophan to tRNA(Trp) in a two-step reaction: tryptophan is first activated by ATP to form Trp-AMP and then transferred to the acceptor end of tRNA(Trp).</text>
</comment>
<evidence type="ECO:0000256" key="1">
    <source>
        <dbReference type="ARBA" id="ARBA00004305"/>
    </source>
</evidence>
<dbReference type="Gene3D" id="1.10.240.10">
    <property type="entry name" value="Tyrosyl-Transfer RNA Synthetase"/>
    <property type="match status" value="1"/>
</dbReference>
<dbReference type="InterPro" id="IPR001412">
    <property type="entry name" value="aa-tRNA-synth_I_CS"/>
</dbReference>
<dbReference type="InterPro" id="IPR002306">
    <property type="entry name" value="Trp-tRNA-ligase"/>
</dbReference>
<protein>
    <recommendedName>
        <fullName evidence="12">Tryptophan--tRNA ligase, mitochondrial</fullName>
        <ecNumber evidence="3">6.1.1.2</ecNumber>
    </recommendedName>
    <alternativeName>
        <fullName evidence="13">(Mt)TrpRS</fullName>
    </alternativeName>
    <alternativeName>
        <fullName evidence="9">Tryptophanyl-tRNA synthetase</fullName>
    </alternativeName>
</protein>
<proteinExistence type="inferred from homology"/>
<comment type="caution">
    <text evidence="16">The sequence shown here is derived from an EMBL/GenBank/DDBJ whole genome shotgun (WGS) entry which is preliminary data.</text>
</comment>
<evidence type="ECO:0000256" key="14">
    <source>
        <dbReference type="RuleBase" id="RU363036"/>
    </source>
</evidence>
<dbReference type="InterPro" id="IPR002305">
    <property type="entry name" value="aa-tRNA-synth_Ic"/>
</dbReference>
<dbReference type="HAMAP" id="MF_00140_B">
    <property type="entry name" value="Trp_tRNA_synth_B"/>
    <property type="match status" value="1"/>
</dbReference>